<dbReference type="AlphaFoldDB" id="A0A6N0NRY4"/>
<dbReference type="RefSeq" id="WP_174629407.1">
    <property type="nucleotide sequence ID" value="NZ_CP049074.1"/>
</dbReference>
<dbReference type="EMBL" id="CP049074">
    <property type="protein sequence ID" value="QKQ99471.1"/>
    <property type="molecule type" value="Genomic_DNA"/>
</dbReference>
<accession>A0A6N0NRY4</accession>
<protein>
    <submittedName>
        <fullName evidence="1">Uncharacterized protein</fullName>
    </submittedName>
</protein>
<keyword evidence="2" id="KW-1185">Reference proteome</keyword>
<reference evidence="1 2" key="1">
    <citation type="submission" date="2020-02" db="EMBL/GenBank/DDBJ databases">
        <title>Comparative genome analysis reveals the metabolism and evolution of the thermophilic archaeal genus Metallosphaera.</title>
        <authorList>
            <person name="Jiang C."/>
        </authorList>
    </citation>
    <scope>NUCLEOTIDE SEQUENCE [LARGE SCALE GENOMIC DNA]</scope>
    <source>
        <strain evidence="1 2">Ric-A</strain>
    </source>
</reference>
<evidence type="ECO:0000313" key="1">
    <source>
        <dbReference type="EMBL" id="QKQ99471.1"/>
    </source>
</evidence>
<evidence type="ECO:0000313" key="2">
    <source>
        <dbReference type="Proteomes" id="UP000509301"/>
    </source>
</evidence>
<dbReference type="Proteomes" id="UP000509301">
    <property type="component" value="Chromosome"/>
</dbReference>
<sequence length="109" mass="12130">METPSGELDLTDLFSLHVLEPEGGKQGFNELVAVRMDGGFEIWNRGNINYSDGENLDCNSTFRKPRGRSELDNLKTRKFPTDRSSPLCPRAEWTKRIISKGNQGGSGQG</sequence>
<dbReference type="KEGG" id="mten:GWK48_02840"/>
<name>A0A6N0NRY4_9CREN</name>
<organism evidence="1 2">
    <name type="scientific">Metallosphaera tengchongensis</name>
    <dbReference type="NCBI Taxonomy" id="1532350"/>
    <lineage>
        <taxon>Archaea</taxon>
        <taxon>Thermoproteota</taxon>
        <taxon>Thermoprotei</taxon>
        <taxon>Sulfolobales</taxon>
        <taxon>Sulfolobaceae</taxon>
        <taxon>Metallosphaera</taxon>
    </lineage>
</organism>
<gene>
    <name evidence="1" type="ORF">GWK48_02840</name>
</gene>
<dbReference type="GeneID" id="55640850"/>
<proteinExistence type="predicted"/>